<dbReference type="InterPro" id="IPR002129">
    <property type="entry name" value="PyrdxlP-dep_de-COase"/>
</dbReference>
<proteinExistence type="inferred from homology"/>
<dbReference type="GO" id="GO:0016831">
    <property type="term" value="F:carboxy-lyase activity"/>
    <property type="evidence" value="ECO:0007669"/>
    <property type="project" value="UniProtKB-KW"/>
</dbReference>
<evidence type="ECO:0000256" key="1">
    <source>
        <dbReference type="ARBA" id="ARBA00001933"/>
    </source>
</evidence>
<evidence type="ECO:0000256" key="4">
    <source>
        <dbReference type="ARBA" id="ARBA00022898"/>
    </source>
</evidence>
<comment type="similarity">
    <text evidence="2 6">Belongs to the group II decarboxylase family.</text>
</comment>
<keyword evidence="4 6" id="KW-0663">Pyridoxal phosphate</keyword>
<dbReference type="Proteomes" id="UP000264353">
    <property type="component" value="Chromosome A9"/>
</dbReference>
<evidence type="ECO:0000256" key="2">
    <source>
        <dbReference type="ARBA" id="ARBA00009533"/>
    </source>
</evidence>
<dbReference type="InterPro" id="IPR010977">
    <property type="entry name" value="Aromatic_deC"/>
</dbReference>
<name>A0A397XT01_BRACM</name>
<dbReference type="Gene3D" id="3.40.640.10">
    <property type="entry name" value="Type I PLP-dependent aspartate aminotransferase-like (Major domain)"/>
    <property type="match status" value="2"/>
</dbReference>
<protein>
    <recommendedName>
        <fullName evidence="9">Tyrosine decarboxylase</fullName>
    </recommendedName>
</protein>
<dbReference type="GO" id="GO:0019752">
    <property type="term" value="P:carboxylic acid metabolic process"/>
    <property type="evidence" value="ECO:0007669"/>
    <property type="project" value="InterPro"/>
</dbReference>
<dbReference type="PANTHER" id="PTHR11999:SF158">
    <property type="entry name" value="TYROSINE DECARBOXYLASE"/>
    <property type="match status" value="1"/>
</dbReference>
<accession>A0A397XT01</accession>
<dbReference type="PRINTS" id="PR00800">
    <property type="entry name" value="YHDCRBOXLASE"/>
</dbReference>
<evidence type="ECO:0000256" key="5">
    <source>
        <dbReference type="ARBA" id="ARBA00023239"/>
    </source>
</evidence>
<dbReference type="FunFam" id="1.20.1340.10:FF:000001">
    <property type="entry name" value="Histidine decarboxylase"/>
    <property type="match status" value="1"/>
</dbReference>
<dbReference type="AlphaFoldDB" id="A0A397XT01"/>
<evidence type="ECO:0000313" key="7">
    <source>
        <dbReference type="EMBL" id="RID44361.1"/>
    </source>
</evidence>
<dbReference type="Pfam" id="PF00282">
    <property type="entry name" value="Pyridoxal_deC"/>
    <property type="match status" value="2"/>
</dbReference>
<dbReference type="GO" id="GO:0030170">
    <property type="term" value="F:pyridoxal phosphate binding"/>
    <property type="evidence" value="ECO:0007669"/>
    <property type="project" value="InterPro"/>
</dbReference>
<dbReference type="Gene3D" id="3.90.1150.10">
    <property type="entry name" value="Aspartate Aminotransferase, domain 1"/>
    <property type="match status" value="1"/>
</dbReference>
<dbReference type="Gene3D" id="1.20.1340.10">
    <property type="entry name" value="dopa decarboxylase, N-terminal domain"/>
    <property type="match status" value="1"/>
</dbReference>
<dbReference type="SUPFAM" id="SSF53383">
    <property type="entry name" value="PLP-dependent transferases"/>
    <property type="match status" value="1"/>
</dbReference>
<dbReference type="InterPro" id="IPR021115">
    <property type="entry name" value="Pyridoxal-P_BS"/>
</dbReference>
<dbReference type="EMBL" id="CM010636">
    <property type="protein sequence ID" value="RID44361.1"/>
    <property type="molecule type" value="Genomic_DNA"/>
</dbReference>
<dbReference type="PROSITE" id="PS00392">
    <property type="entry name" value="DDC_GAD_HDC_YDC"/>
    <property type="match status" value="1"/>
</dbReference>
<keyword evidence="3" id="KW-0210">Decarboxylase</keyword>
<organism evidence="7 8">
    <name type="scientific">Brassica campestris</name>
    <name type="common">Field mustard</name>
    <dbReference type="NCBI Taxonomy" id="3711"/>
    <lineage>
        <taxon>Eukaryota</taxon>
        <taxon>Viridiplantae</taxon>
        <taxon>Streptophyta</taxon>
        <taxon>Embryophyta</taxon>
        <taxon>Tracheophyta</taxon>
        <taxon>Spermatophyta</taxon>
        <taxon>Magnoliopsida</taxon>
        <taxon>eudicotyledons</taxon>
        <taxon>Gunneridae</taxon>
        <taxon>Pentapetalae</taxon>
        <taxon>rosids</taxon>
        <taxon>malvids</taxon>
        <taxon>Brassicales</taxon>
        <taxon>Brassicaceae</taxon>
        <taxon>Brassiceae</taxon>
        <taxon>Brassica</taxon>
    </lineage>
</organism>
<keyword evidence="5 6" id="KW-0456">Lyase</keyword>
<dbReference type="InterPro" id="IPR015422">
    <property type="entry name" value="PyrdxlP-dep_Trfase_small"/>
</dbReference>
<evidence type="ECO:0008006" key="9">
    <source>
        <dbReference type="Google" id="ProtNLM"/>
    </source>
</evidence>
<comment type="cofactor">
    <cofactor evidence="1 6">
        <name>pyridoxal 5'-phosphate</name>
        <dbReference type="ChEBI" id="CHEBI:597326"/>
    </cofactor>
</comment>
<dbReference type="InterPro" id="IPR015421">
    <property type="entry name" value="PyrdxlP-dep_Trfase_major"/>
</dbReference>
<reference evidence="7 8" key="1">
    <citation type="submission" date="2018-06" db="EMBL/GenBank/DDBJ databases">
        <title>WGS assembly of Brassica rapa FPsc.</title>
        <authorList>
            <person name="Bowman J."/>
            <person name="Kohchi T."/>
            <person name="Yamato K."/>
            <person name="Jenkins J."/>
            <person name="Shu S."/>
            <person name="Ishizaki K."/>
            <person name="Yamaoka S."/>
            <person name="Nishihama R."/>
            <person name="Nakamura Y."/>
            <person name="Berger F."/>
            <person name="Adam C."/>
            <person name="Aki S."/>
            <person name="Althoff F."/>
            <person name="Araki T."/>
            <person name="Arteaga-Vazquez M."/>
            <person name="Balasubrmanian S."/>
            <person name="Bauer D."/>
            <person name="Boehm C."/>
            <person name="Briginshaw L."/>
            <person name="Caballero-Perez J."/>
            <person name="Catarino B."/>
            <person name="Chen F."/>
            <person name="Chiyoda S."/>
            <person name="Chovatia M."/>
            <person name="Davies K."/>
            <person name="Delmans M."/>
            <person name="Demura T."/>
            <person name="Dierschke T."/>
            <person name="Dolan L."/>
            <person name="Dorantes-Acosta A."/>
            <person name="Eklund D."/>
            <person name="Florent S."/>
            <person name="Flores-Sandoval E."/>
            <person name="Fujiyama A."/>
            <person name="Fukuzawa H."/>
            <person name="Galik B."/>
            <person name="Grimanelli D."/>
            <person name="Grimwood J."/>
            <person name="Grossniklaus U."/>
            <person name="Hamada T."/>
            <person name="Haseloff J."/>
            <person name="Hetherington A."/>
            <person name="Higo A."/>
            <person name="Hirakawa Y."/>
            <person name="Hundley H."/>
            <person name="Ikeda Y."/>
            <person name="Inoue K."/>
            <person name="Inoue S."/>
            <person name="Ishida S."/>
            <person name="Jia Q."/>
            <person name="Kakita M."/>
            <person name="Kanazawa T."/>
            <person name="Kawai Y."/>
            <person name="Kawashima T."/>
            <person name="Kennedy M."/>
            <person name="Kinose K."/>
            <person name="Kinoshita T."/>
            <person name="Kohara Y."/>
            <person name="Koide E."/>
            <person name="Komatsu K."/>
            <person name="Kopischke S."/>
            <person name="Kubo M."/>
            <person name="Kyozuka J."/>
            <person name="Lagercrantz U."/>
            <person name="Lin S."/>
            <person name="Lindquist E."/>
            <person name="Lipzen A."/>
            <person name="Lu C."/>
            <person name="Luna E."/>
            <person name="Martienssen R."/>
            <person name="Minamino N."/>
            <person name="Mizutani M."/>
            <person name="Mizutani M."/>
            <person name="Mochizuki N."/>
            <person name="Monte I."/>
            <person name="Mosher R."/>
            <person name="Nagasaki H."/>
            <person name="Nakagami H."/>
            <person name="Naramoto S."/>
            <person name="Nishitani K."/>
            <person name="Ohtani M."/>
            <person name="Okamoto T."/>
            <person name="Okumura M."/>
            <person name="Phillips J."/>
            <person name="Pollak B."/>
            <person name="Reinders A."/>
            <person name="Roevekamp M."/>
            <person name="Sano R."/>
            <person name="Sawa S."/>
            <person name="Schmid M."/>
            <person name="Shirakawa M."/>
            <person name="Solano R."/>
            <person name="Spunde A."/>
            <person name="Suetsugu N."/>
            <person name="Sugano S."/>
            <person name="Sugiyama A."/>
            <person name="Sun R."/>
            <person name="Suzuki Y."/>
            <person name="Takenaka M."/>
            <person name="Takezawa D."/>
            <person name="Tomogane H."/>
            <person name="Tsuzuki M."/>
            <person name="Ueda T."/>
            <person name="Umeda M."/>
            <person name="Ward J."/>
            <person name="Watanabe Y."/>
            <person name="Yazaki K."/>
            <person name="Yokoyama R."/>
            <person name="Yoshitake Y."/>
            <person name="Yotsui I."/>
            <person name="Zachgo S."/>
            <person name="Schmutz J."/>
        </authorList>
    </citation>
    <scope>NUCLEOTIDE SEQUENCE [LARGE SCALE GENOMIC DNA]</scope>
    <source>
        <strain evidence="8">cv. B-3</strain>
    </source>
</reference>
<gene>
    <name evidence="7" type="ORF">BRARA_I01157</name>
</gene>
<dbReference type="PANTHER" id="PTHR11999">
    <property type="entry name" value="GROUP II PYRIDOXAL-5-PHOSPHATE DECARBOXYLASE"/>
    <property type="match status" value="1"/>
</dbReference>
<dbReference type="GO" id="GO:0006520">
    <property type="term" value="P:amino acid metabolic process"/>
    <property type="evidence" value="ECO:0007669"/>
    <property type="project" value="InterPro"/>
</dbReference>
<evidence type="ECO:0000256" key="6">
    <source>
        <dbReference type="RuleBase" id="RU000382"/>
    </source>
</evidence>
<evidence type="ECO:0000256" key="3">
    <source>
        <dbReference type="ARBA" id="ARBA00022793"/>
    </source>
</evidence>
<evidence type="ECO:0000313" key="8">
    <source>
        <dbReference type="Proteomes" id="UP000264353"/>
    </source>
</evidence>
<sequence length="418" mass="46900">MDSEQLREYGHRMVDFIADYYKTIETFPVRSQVQPGYLHNLLPDSAPDHPETLEQVLDDVKVKILPGVTHWQSPSFFAYYPSNSSVAGFLGEMLSTGLNVIGFSWVASPAATELEIIVLDWLAKLLNLPEQFLSKGKGGGVIQGSASEAILVVMIAARDKVLRTAGKNALGKLVVYSSDQTHSALQKACQIAGIHPENWRVLKADTSTNYALRPELLQEAYIDGVETADSFNMNAYKGLLTNFDCSLLWVKDQYAVTEAFSANPEYLKNKASEANLVVDYKDWQIALSRRFRSLKLWMVLRLYGAETLKSYIRNHIKLAKVFEQLVSQDPNFEVITPRIFSLVCFRIVPIDNDEKKCNSRNLELLEAVNSSGKLFISHTALSGKMVLRFSIGAPLTEQKHVKEAWKVIQEEASYLLGK</sequence>
<dbReference type="InterPro" id="IPR015424">
    <property type="entry name" value="PyrdxlP-dep_Trfase"/>
</dbReference>